<name>A0AAX4KYL0_9CREN</name>
<organism evidence="1 2">
    <name type="scientific">Sulfolobus tengchongensis</name>
    <dbReference type="NCBI Taxonomy" id="207809"/>
    <lineage>
        <taxon>Archaea</taxon>
        <taxon>Thermoproteota</taxon>
        <taxon>Thermoprotei</taxon>
        <taxon>Sulfolobales</taxon>
        <taxon>Sulfolobaceae</taxon>
        <taxon>Sulfolobus</taxon>
    </lineage>
</organism>
<evidence type="ECO:0000313" key="2">
    <source>
        <dbReference type="Proteomes" id="UP001432202"/>
    </source>
</evidence>
<dbReference type="GeneID" id="89336478"/>
<dbReference type="Proteomes" id="UP001432202">
    <property type="component" value="Chromosome"/>
</dbReference>
<gene>
    <name evidence="1" type="ORF">V6M85_06880</name>
</gene>
<dbReference type="RefSeq" id="WP_338598245.1">
    <property type="nucleotide sequence ID" value="NZ_CP146016.1"/>
</dbReference>
<sequence length="46" mass="5429">MHSEVDEIVEITPTQISLFEEMYPLYQQLFLVNEEAETLENLKKVS</sequence>
<protein>
    <submittedName>
        <fullName evidence="1">Uncharacterized protein</fullName>
    </submittedName>
</protein>
<dbReference type="EMBL" id="CP146016">
    <property type="protein sequence ID" value="WWQ59233.1"/>
    <property type="molecule type" value="Genomic_DNA"/>
</dbReference>
<evidence type="ECO:0000313" key="1">
    <source>
        <dbReference type="EMBL" id="WWQ59233.1"/>
    </source>
</evidence>
<keyword evidence="2" id="KW-1185">Reference proteome</keyword>
<reference evidence="1 2" key="1">
    <citation type="submission" date="2024-02" db="EMBL/GenBank/DDBJ databases">
        <title>STSV induces naive adaptation in Sulfolobus.</title>
        <authorList>
            <person name="Xiang X."/>
            <person name="Song M."/>
        </authorList>
    </citation>
    <scope>NUCLEOTIDE SEQUENCE [LARGE SCALE GENOMIC DNA]</scope>
    <source>
        <strain evidence="1 2">RT2</strain>
    </source>
</reference>
<proteinExistence type="predicted"/>
<accession>A0AAX4KYL0</accession>
<dbReference type="AlphaFoldDB" id="A0AAX4KYL0"/>